<accession>A0AAV4NTV0</accession>
<dbReference type="EMBL" id="BPLR01021270">
    <property type="protein sequence ID" value="GIX87844.1"/>
    <property type="molecule type" value="Genomic_DNA"/>
</dbReference>
<evidence type="ECO:0000313" key="2">
    <source>
        <dbReference type="Proteomes" id="UP001054945"/>
    </source>
</evidence>
<reference evidence="1 2" key="1">
    <citation type="submission" date="2021-06" db="EMBL/GenBank/DDBJ databases">
        <title>Caerostris extrusa draft genome.</title>
        <authorList>
            <person name="Kono N."/>
            <person name="Arakawa K."/>
        </authorList>
    </citation>
    <scope>NUCLEOTIDE SEQUENCE [LARGE SCALE GENOMIC DNA]</scope>
</reference>
<keyword evidence="2" id="KW-1185">Reference proteome</keyword>
<gene>
    <name evidence="1" type="ORF">CEXT_464271</name>
</gene>
<sequence length="109" mass="12534">MYHKWIIFASPRTVKSISLTTNLNLSLFSLCDNPVFKMKNYEGISPRKLILLHNHCTRRSSVHSELINQTAAKNEIKWPNCSHAENYFVTKSTDLSASKGTMKNIMVYK</sequence>
<organism evidence="1 2">
    <name type="scientific">Caerostris extrusa</name>
    <name type="common">Bark spider</name>
    <name type="synonym">Caerostris bankana</name>
    <dbReference type="NCBI Taxonomy" id="172846"/>
    <lineage>
        <taxon>Eukaryota</taxon>
        <taxon>Metazoa</taxon>
        <taxon>Ecdysozoa</taxon>
        <taxon>Arthropoda</taxon>
        <taxon>Chelicerata</taxon>
        <taxon>Arachnida</taxon>
        <taxon>Araneae</taxon>
        <taxon>Araneomorphae</taxon>
        <taxon>Entelegynae</taxon>
        <taxon>Araneoidea</taxon>
        <taxon>Araneidae</taxon>
        <taxon>Caerostris</taxon>
    </lineage>
</organism>
<evidence type="ECO:0000313" key="1">
    <source>
        <dbReference type="EMBL" id="GIX87844.1"/>
    </source>
</evidence>
<name>A0AAV4NTV0_CAEEX</name>
<dbReference type="AlphaFoldDB" id="A0AAV4NTV0"/>
<dbReference type="Proteomes" id="UP001054945">
    <property type="component" value="Unassembled WGS sequence"/>
</dbReference>
<comment type="caution">
    <text evidence="1">The sequence shown here is derived from an EMBL/GenBank/DDBJ whole genome shotgun (WGS) entry which is preliminary data.</text>
</comment>
<protein>
    <submittedName>
        <fullName evidence="1">Uncharacterized protein</fullName>
    </submittedName>
</protein>
<proteinExistence type="predicted"/>